<sequence>METAGIYEVYKDTFNKAVSVQGGTMTPEGEFLPFWVEATTFKIDRDTMTDPDTVSRKFTEFAQLQTMDNNAYTGHMCYCSLHLDHPAPKSFAAGWVGSGKPINIVTGVNVVKFENGTSTILCGKFGISAVWSSLGDPEPDHNKKKHIPNGGLSAVGSYQLRERELQSYWGSDPEF</sequence>
<organism evidence="1 2">
    <name type="scientific">Cryptococcus amylolentus CBS 6273</name>
    <dbReference type="NCBI Taxonomy" id="1296118"/>
    <lineage>
        <taxon>Eukaryota</taxon>
        <taxon>Fungi</taxon>
        <taxon>Dikarya</taxon>
        <taxon>Basidiomycota</taxon>
        <taxon>Agaricomycotina</taxon>
        <taxon>Tremellomycetes</taxon>
        <taxon>Tremellales</taxon>
        <taxon>Cryptococcaceae</taxon>
        <taxon>Cryptococcus</taxon>
    </lineage>
</organism>
<dbReference type="AlphaFoldDB" id="A0A1E3JBG1"/>
<evidence type="ECO:0000313" key="2">
    <source>
        <dbReference type="Proteomes" id="UP000095149"/>
    </source>
</evidence>
<gene>
    <name evidence="1" type="ORF">I350_07833</name>
</gene>
<accession>A0A1E3JBG1</accession>
<proteinExistence type="predicted"/>
<evidence type="ECO:0000313" key="1">
    <source>
        <dbReference type="EMBL" id="ODN98187.1"/>
    </source>
</evidence>
<dbReference type="Proteomes" id="UP000095149">
    <property type="component" value="Unassembled WGS sequence"/>
</dbReference>
<protein>
    <submittedName>
        <fullName evidence="1">Uncharacterized protein</fullName>
    </submittedName>
</protein>
<reference evidence="1 2" key="1">
    <citation type="submission" date="2016-06" db="EMBL/GenBank/DDBJ databases">
        <title>Evolution of pathogenesis and genome organization in the Tremellales.</title>
        <authorList>
            <person name="Cuomo C."/>
            <person name="Litvintseva A."/>
            <person name="Heitman J."/>
            <person name="Chen Y."/>
            <person name="Sun S."/>
            <person name="Springer D."/>
            <person name="Dromer F."/>
            <person name="Young S."/>
            <person name="Zeng Q."/>
            <person name="Chapman S."/>
            <person name="Gujja S."/>
            <person name="Saif S."/>
            <person name="Birren B."/>
        </authorList>
    </citation>
    <scope>NUCLEOTIDE SEQUENCE [LARGE SCALE GENOMIC DNA]</scope>
    <source>
        <strain evidence="1 2">CBS 6273</strain>
    </source>
</reference>
<dbReference type="EMBL" id="MEKH01000013">
    <property type="protein sequence ID" value="ODN98187.1"/>
    <property type="molecule type" value="Genomic_DNA"/>
</dbReference>
<name>A0A1E3JBG1_9TREE</name>
<comment type="caution">
    <text evidence="1">The sequence shown here is derived from an EMBL/GenBank/DDBJ whole genome shotgun (WGS) entry which is preliminary data.</text>
</comment>